<evidence type="ECO:0000313" key="2">
    <source>
        <dbReference type="Proteomes" id="UP001152523"/>
    </source>
</evidence>
<organism evidence="1 2">
    <name type="scientific">Cuscuta epithymum</name>
    <dbReference type="NCBI Taxonomy" id="186058"/>
    <lineage>
        <taxon>Eukaryota</taxon>
        <taxon>Viridiplantae</taxon>
        <taxon>Streptophyta</taxon>
        <taxon>Embryophyta</taxon>
        <taxon>Tracheophyta</taxon>
        <taxon>Spermatophyta</taxon>
        <taxon>Magnoliopsida</taxon>
        <taxon>eudicotyledons</taxon>
        <taxon>Gunneridae</taxon>
        <taxon>Pentapetalae</taxon>
        <taxon>asterids</taxon>
        <taxon>lamiids</taxon>
        <taxon>Solanales</taxon>
        <taxon>Convolvulaceae</taxon>
        <taxon>Cuscuteae</taxon>
        <taxon>Cuscuta</taxon>
        <taxon>Cuscuta subgen. Cuscuta</taxon>
    </lineage>
</organism>
<keyword evidence="2" id="KW-1185">Reference proteome</keyword>
<dbReference type="Proteomes" id="UP001152523">
    <property type="component" value="Unassembled WGS sequence"/>
</dbReference>
<comment type="caution">
    <text evidence="1">The sequence shown here is derived from an EMBL/GenBank/DDBJ whole genome shotgun (WGS) entry which is preliminary data.</text>
</comment>
<dbReference type="EMBL" id="CAMAPF010000949">
    <property type="protein sequence ID" value="CAH9128352.1"/>
    <property type="molecule type" value="Genomic_DNA"/>
</dbReference>
<reference evidence="1" key="1">
    <citation type="submission" date="2022-07" db="EMBL/GenBank/DDBJ databases">
        <authorList>
            <person name="Macas J."/>
            <person name="Novak P."/>
            <person name="Neumann P."/>
        </authorList>
    </citation>
    <scope>NUCLEOTIDE SEQUENCE</scope>
</reference>
<proteinExistence type="predicted"/>
<sequence>MNVFIESMSSAMAASAPFKVDLKSVNSHLDDKAVLLLTVVRRWIVPDKGNSSKNMIKMDFMKGGNSSGNDDDDDESWECDVCLSCYLLGIWTAESTIYLPWST</sequence>
<name>A0AAV0EYM2_9ASTE</name>
<dbReference type="AlphaFoldDB" id="A0AAV0EYM2"/>
<accession>A0AAV0EYM2</accession>
<protein>
    <submittedName>
        <fullName evidence="1">Uncharacterized protein</fullName>
    </submittedName>
</protein>
<evidence type="ECO:0000313" key="1">
    <source>
        <dbReference type="EMBL" id="CAH9128352.1"/>
    </source>
</evidence>
<gene>
    <name evidence="1" type="ORF">CEPIT_LOCUS29016</name>
</gene>